<gene>
    <name evidence="2" type="ORF">BJ969_004957</name>
</gene>
<evidence type="ECO:0000313" key="2">
    <source>
        <dbReference type="EMBL" id="MBB5071869.1"/>
    </source>
</evidence>
<dbReference type="InterPro" id="IPR001387">
    <property type="entry name" value="Cro/C1-type_HTH"/>
</dbReference>
<comment type="caution">
    <text evidence="2">The sequence shown here is derived from an EMBL/GenBank/DDBJ whole genome shotgun (WGS) entry which is preliminary data.</text>
</comment>
<keyword evidence="3" id="KW-1185">Reference proteome</keyword>
<dbReference type="Proteomes" id="UP000580474">
    <property type="component" value="Unassembled WGS sequence"/>
</dbReference>
<dbReference type="SUPFAM" id="SSF47413">
    <property type="entry name" value="lambda repressor-like DNA-binding domains"/>
    <property type="match status" value="1"/>
</dbReference>
<accession>A0A840NRH9</accession>
<proteinExistence type="predicted"/>
<dbReference type="InterPro" id="IPR010982">
    <property type="entry name" value="Lambda_DNA-bd_dom_sf"/>
</dbReference>
<dbReference type="InterPro" id="IPR043917">
    <property type="entry name" value="DUF5753"/>
</dbReference>
<name>A0A840NRH9_9PSEU</name>
<dbReference type="Gene3D" id="1.10.260.40">
    <property type="entry name" value="lambda repressor-like DNA-binding domains"/>
    <property type="match status" value="1"/>
</dbReference>
<dbReference type="AlphaFoldDB" id="A0A840NRH9"/>
<evidence type="ECO:0000313" key="3">
    <source>
        <dbReference type="Proteomes" id="UP000580474"/>
    </source>
</evidence>
<feature type="domain" description="HTH cro/C1-type" evidence="1">
    <location>
        <begin position="34"/>
        <end position="87"/>
    </location>
</feature>
<sequence>METTVWKAGGLDVTTDGAATGGPTARRLVLGSQLRRLREASGISREDAGYEIRGSGSKISRLELGRVGFKERDVADLLTLYGVTDESERGSFLELVRQSNQPGWWHRYSDLVPSWFQDYVGLEESASRIQTYEIQFVPGLLQTETYARAISSQGRPEAVEDEVERRVRLRMHRQRLFTQPNAPRLWAVIDESVLHRPIGGVEVLREQIDHLLEVIKLPTISLQVLPLDLGRSGAEGAFTILRFAEQEIPDIVYLEHLSGALYLDKPEDVELYSKVSHRLAVDAQTPEATRKTLHAARKALHKEI</sequence>
<dbReference type="Pfam" id="PF19054">
    <property type="entry name" value="DUF5753"/>
    <property type="match status" value="1"/>
</dbReference>
<dbReference type="RefSeq" id="WP_184482646.1">
    <property type="nucleotide sequence ID" value="NZ_JACHIV010000001.1"/>
</dbReference>
<reference evidence="2 3" key="1">
    <citation type="submission" date="2020-08" db="EMBL/GenBank/DDBJ databases">
        <title>Sequencing the genomes of 1000 actinobacteria strains.</title>
        <authorList>
            <person name="Klenk H.-P."/>
        </authorList>
    </citation>
    <scope>NUCLEOTIDE SEQUENCE [LARGE SCALE GENOMIC DNA]</scope>
    <source>
        <strain evidence="2 3">DSM 45582</strain>
    </source>
</reference>
<dbReference type="GO" id="GO:0003677">
    <property type="term" value="F:DNA binding"/>
    <property type="evidence" value="ECO:0007669"/>
    <property type="project" value="InterPro"/>
</dbReference>
<evidence type="ECO:0000259" key="1">
    <source>
        <dbReference type="PROSITE" id="PS50943"/>
    </source>
</evidence>
<dbReference type="EMBL" id="JACHIV010000001">
    <property type="protein sequence ID" value="MBB5071869.1"/>
    <property type="molecule type" value="Genomic_DNA"/>
</dbReference>
<dbReference type="CDD" id="cd00093">
    <property type="entry name" value="HTH_XRE"/>
    <property type="match status" value="1"/>
</dbReference>
<dbReference type="Pfam" id="PF13560">
    <property type="entry name" value="HTH_31"/>
    <property type="match status" value="1"/>
</dbReference>
<dbReference type="PROSITE" id="PS50943">
    <property type="entry name" value="HTH_CROC1"/>
    <property type="match status" value="1"/>
</dbReference>
<protein>
    <submittedName>
        <fullName evidence="2">Transcriptional regulator with XRE-family HTH domain</fullName>
    </submittedName>
</protein>
<dbReference type="SMART" id="SM00530">
    <property type="entry name" value="HTH_XRE"/>
    <property type="match status" value="1"/>
</dbReference>
<organism evidence="2 3">
    <name type="scientific">Saccharopolyspora gloriosae</name>
    <dbReference type="NCBI Taxonomy" id="455344"/>
    <lineage>
        <taxon>Bacteria</taxon>
        <taxon>Bacillati</taxon>
        <taxon>Actinomycetota</taxon>
        <taxon>Actinomycetes</taxon>
        <taxon>Pseudonocardiales</taxon>
        <taxon>Pseudonocardiaceae</taxon>
        <taxon>Saccharopolyspora</taxon>
    </lineage>
</organism>